<feature type="domain" description="N-acetyltransferase" evidence="1">
    <location>
        <begin position="10"/>
        <end position="178"/>
    </location>
</feature>
<evidence type="ECO:0000313" key="3">
    <source>
        <dbReference type="Proteomes" id="UP000300879"/>
    </source>
</evidence>
<keyword evidence="3" id="KW-1185">Reference proteome</keyword>
<dbReference type="InterPro" id="IPR051908">
    <property type="entry name" value="Ribosomal_N-acetyltransferase"/>
</dbReference>
<dbReference type="OrthoDB" id="9784707at2"/>
<sequence length="182" mass="20850">MFTYPLDDHVELRPLAPEQARALYELIDDCRDWLRQWLPWVDSVKEVSDSTNFIKGALAQGAENGGLTAGIWVREELAGIISYHEIDWNNRSVGIGYWLGKPYQGQGLMSTACRVFTDHALMRMGLNRVEIRCATANRRSRAIPERLGYVLEGIVREAEKLPQGYVNHAVYGMIRSDWLRLR</sequence>
<dbReference type="InterPro" id="IPR016181">
    <property type="entry name" value="Acyl_CoA_acyltransferase"/>
</dbReference>
<dbReference type="AlphaFoldDB" id="A0A4P8XS00"/>
<keyword evidence="2" id="KW-0808">Transferase</keyword>
<dbReference type="RefSeq" id="WP_138227320.1">
    <property type="nucleotide sequence ID" value="NZ_CP040396.1"/>
</dbReference>
<gene>
    <name evidence="2" type="ORF">E6C60_3936</name>
</gene>
<dbReference type="InterPro" id="IPR000182">
    <property type="entry name" value="GNAT_dom"/>
</dbReference>
<dbReference type="PROSITE" id="PS51186">
    <property type="entry name" value="GNAT"/>
    <property type="match status" value="1"/>
</dbReference>
<dbReference type="GO" id="GO:1990189">
    <property type="term" value="F:protein N-terminal-serine acetyltransferase activity"/>
    <property type="evidence" value="ECO:0007669"/>
    <property type="project" value="TreeGrafter"/>
</dbReference>
<accession>A0A4P8XS00</accession>
<dbReference type="Proteomes" id="UP000300879">
    <property type="component" value="Chromosome"/>
</dbReference>
<name>A0A4P8XS00_9BACL</name>
<protein>
    <submittedName>
        <fullName evidence="2">GCN5-related N-acetyltransferase</fullName>
    </submittedName>
</protein>
<dbReference type="Pfam" id="PF13302">
    <property type="entry name" value="Acetyltransf_3"/>
    <property type="match status" value="1"/>
</dbReference>
<reference evidence="2 3" key="1">
    <citation type="submission" date="2019-05" db="EMBL/GenBank/DDBJ databases">
        <authorList>
            <person name="Chen C."/>
        </authorList>
    </citation>
    <scope>NUCLEOTIDE SEQUENCE [LARGE SCALE GENOMIC DNA]</scope>
    <source>
        <strain evidence="2 3">HB172198</strain>
    </source>
</reference>
<dbReference type="GO" id="GO:0008999">
    <property type="term" value="F:protein-N-terminal-alanine acetyltransferase activity"/>
    <property type="evidence" value="ECO:0007669"/>
    <property type="project" value="TreeGrafter"/>
</dbReference>
<dbReference type="Gene3D" id="3.40.630.30">
    <property type="match status" value="1"/>
</dbReference>
<evidence type="ECO:0000313" key="2">
    <source>
        <dbReference type="EMBL" id="QCT04641.1"/>
    </source>
</evidence>
<dbReference type="KEGG" id="palo:E6C60_3936"/>
<proteinExistence type="predicted"/>
<dbReference type="GO" id="GO:0005737">
    <property type="term" value="C:cytoplasm"/>
    <property type="evidence" value="ECO:0007669"/>
    <property type="project" value="TreeGrafter"/>
</dbReference>
<dbReference type="PANTHER" id="PTHR43441:SF11">
    <property type="entry name" value="RIBOSOMAL-PROTEIN-SERINE ACETYLTRANSFERASE"/>
    <property type="match status" value="1"/>
</dbReference>
<organism evidence="2 3">
    <name type="scientific">Paenibacillus algicola</name>
    <dbReference type="NCBI Taxonomy" id="2565926"/>
    <lineage>
        <taxon>Bacteria</taxon>
        <taxon>Bacillati</taxon>
        <taxon>Bacillota</taxon>
        <taxon>Bacilli</taxon>
        <taxon>Bacillales</taxon>
        <taxon>Paenibacillaceae</taxon>
        <taxon>Paenibacillus</taxon>
    </lineage>
</organism>
<evidence type="ECO:0000259" key="1">
    <source>
        <dbReference type="PROSITE" id="PS51186"/>
    </source>
</evidence>
<dbReference type="SUPFAM" id="SSF55729">
    <property type="entry name" value="Acyl-CoA N-acyltransferases (Nat)"/>
    <property type="match status" value="1"/>
</dbReference>
<dbReference type="PANTHER" id="PTHR43441">
    <property type="entry name" value="RIBOSOMAL-PROTEIN-SERINE ACETYLTRANSFERASE"/>
    <property type="match status" value="1"/>
</dbReference>
<dbReference type="EMBL" id="CP040396">
    <property type="protein sequence ID" value="QCT04641.1"/>
    <property type="molecule type" value="Genomic_DNA"/>
</dbReference>